<protein>
    <submittedName>
        <fullName evidence="6">FGGY-family carbohydrate kinase</fullName>
    </submittedName>
</protein>
<reference evidence="7" key="1">
    <citation type="journal article" date="2019" name="Int. J. Syst. Evol. Microbiol.">
        <title>The Global Catalogue of Microorganisms (GCM) 10K type strain sequencing project: providing services to taxonomists for standard genome sequencing and annotation.</title>
        <authorList>
            <consortium name="The Broad Institute Genomics Platform"/>
            <consortium name="The Broad Institute Genome Sequencing Center for Infectious Disease"/>
            <person name="Wu L."/>
            <person name="Ma J."/>
        </authorList>
    </citation>
    <scope>NUCLEOTIDE SEQUENCE [LARGE SCALE GENOMIC DNA]</scope>
    <source>
        <strain evidence="7">JCM 31920</strain>
    </source>
</reference>
<dbReference type="SUPFAM" id="SSF53067">
    <property type="entry name" value="Actin-like ATPase domain"/>
    <property type="match status" value="2"/>
</dbReference>
<dbReference type="Proteomes" id="UP001501508">
    <property type="component" value="Unassembled WGS sequence"/>
</dbReference>
<dbReference type="InterPro" id="IPR050406">
    <property type="entry name" value="FGGY_Carb_Kinase"/>
</dbReference>
<evidence type="ECO:0000256" key="1">
    <source>
        <dbReference type="ARBA" id="ARBA00009156"/>
    </source>
</evidence>
<feature type="domain" description="Carbohydrate kinase FGGY C-terminal" evidence="5">
    <location>
        <begin position="295"/>
        <end position="430"/>
    </location>
</feature>
<dbReference type="InterPro" id="IPR018485">
    <property type="entry name" value="FGGY_C"/>
</dbReference>
<dbReference type="GO" id="GO:0016301">
    <property type="term" value="F:kinase activity"/>
    <property type="evidence" value="ECO:0007669"/>
    <property type="project" value="UniProtKB-KW"/>
</dbReference>
<evidence type="ECO:0000313" key="7">
    <source>
        <dbReference type="Proteomes" id="UP001501508"/>
    </source>
</evidence>
<organism evidence="6 7">
    <name type="scientific">Ravibacter arvi</name>
    <dbReference type="NCBI Taxonomy" id="2051041"/>
    <lineage>
        <taxon>Bacteria</taxon>
        <taxon>Pseudomonadati</taxon>
        <taxon>Bacteroidota</taxon>
        <taxon>Cytophagia</taxon>
        <taxon>Cytophagales</taxon>
        <taxon>Spirosomataceae</taxon>
        <taxon>Ravibacter</taxon>
    </lineage>
</organism>
<evidence type="ECO:0000259" key="5">
    <source>
        <dbReference type="Pfam" id="PF02782"/>
    </source>
</evidence>
<dbReference type="PIRSF" id="PIRSF000538">
    <property type="entry name" value="GlpK"/>
    <property type="match status" value="1"/>
</dbReference>
<dbReference type="PANTHER" id="PTHR43095">
    <property type="entry name" value="SUGAR KINASE"/>
    <property type="match status" value="1"/>
</dbReference>
<evidence type="ECO:0000256" key="3">
    <source>
        <dbReference type="ARBA" id="ARBA00022777"/>
    </source>
</evidence>
<sequence length="478" mass="52056">MSEAFFLGIDVGTQGVRVILTDEKGVLSGAEQSGINLTDAFRTEQDPHAWWEAVQLCVGKVLEEQPAAVRSRVAALSVTSTSGTVIPLDKEDRPLHAALMYSDTRQEEEGRYCRELALTYNPGGFTAFNASSGLSKILWFAGRYPEKAEQTRRWVHAADYIFGMLSGDFSTTDYTNALKTGYDVAGFRWPSYITEALPVEKEWLQEVVPSGKPTGVLLPHLANRWRLGNVRVVAGMTDGCASQVAAGAVRPGDWNTTIGTTLVVKGVTLNEIKDPLGRLYSHRHPAGAWMPGGASNTGADWISREFGEDLQEMNREAAVLTPTHFLSYPLRQKGERFPFVNEAARGFTDPSISTKGQEFAAGLEGVAYVERLAYRLAEALSGERVQAIYSAGGGSNSDVWMQIRADVLNRPVLKTANASGAMGAAVLAASQTRYSDLAEAAGAMTHIEAGFDPRAPALYEDDFGRFENLLRKKGYLKD</sequence>
<keyword evidence="2" id="KW-0808">Transferase</keyword>
<evidence type="ECO:0000256" key="2">
    <source>
        <dbReference type="ARBA" id="ARBA00022679"/>
    </source>
</evidence>
<dbReference type="EMBL" id="BAABEY010000015">
    <property type="protein sequence ID" value="GAA4436285.1"/>
    <property type="molecule type" value="Genomic_DNA"/>
</dbReference>
<dbReference type="InterPro" id="IPR043129">
    <property type="entry name" value="ATPase_NBD"/>
</dbReference>
<gene>
    <name evidence="6" type="ORF">GCM10023091_14010</name>
</gene>
<accession>A0ABP8LWJ2</accession>
<comment type="caution">
    <text evidence="6">The sequence shown here is derived from an EMBL/GenBank/DDBJ whole genome shotgun (WGS) entry which is preliminary data.</text>
</comment>
<comment type="similarity">
    <text evidence="1">Belongs to the FGGY kinase family.</text>
</comment>
<dbReference type="Pfam" id="PF00370">
    <property type="entry name" value="FGGY_N"/>
    <property type="match status" value="1"/>
</dbReference>
<dbReference type="InterPro" id="IPR000577">
    <property type="entry name" value="Carb_kinase_FGGY"/>
</dbReference>
<keyword evidence="7" id="KW-1185">Reference proteome</keyword>
<keyword evidence="3 6" id="KW-0418">Kinase</keyword>
<dbReference type="Gene3D" id="3.30.420.40">
    <property type="match status" value="2"/>
</dbReference>
<proteinExistence type="inferred from homology"/>
<dbReference type="CDD" id="cd07783">
    <property type="entry name" value="ASKHA_NBD_FGGY_SePSK_AtXK1-like"/>
    <property type="match status" value="1"/>
</dbReference>
<dbReference type="Pfam" id="PF02782">
    <property type="entry name" value="FGGY_C"/>
    <property type="match status" value="1"/>
</dbReference>
<evidence type="ECO:0000313" key="6">
    <source>
        <dbReference type="EMBL" id="GAA4436285.1"/>
    </source>
</evidence>
<feature type="domain" description="Carbohydrate kinase FGGY N-terminal" evidence="4">
    <location>
        <begin position="6"/>
        <end position="243"/>
    </location>
</feature>
<evidence type="ECO:0000259" key="4">
    <source>
        <dbReference type="Pfam" id="PF00370"/>
    </source>
</evidence>
<name>A0ABP8LWJ2_9BACT</name>
<dbReference type="InterPro" id="IPR018484">
    <property type="entry name" value="FGGY_N"/>
</dbReference>